<keyword evidence="3" id="KW-0949">S-adenosyl-L-methionine</keyword>
<dbReference type="GO" id="GO:0008168">
    <property type="term" value="F:methyltransferase activity"/>
    <property type="evidence" value="ECO:0007669"/>
    <property type="project" value="UniProtKB-KW"/>
</dbReference>
<keyword evidence="6" id="KW-1185">Reference proteome</keyword>
<name>A0ABV1M6F0_9NEIS</name>
<keyword evidence="4" id="KW-1133">Transmembrane helix</keyword>
<dbReference type="SUPFAM" id="SSF53335">
    <property type="entry name" value="S-adenosyl-L-methionine-dependent methyltransferases"/>
    <property type="match status" value="1"/>
</dbReference>
<keyword evidence="4" id="KW-0472">Membrane</keyword>
<dbReference type="GO" id="GO:0032259">
    <property type="term" value="P:methylation"/>
    <property type="evidence" value="ECO:0007669"/>
    <property type="project" value="UniProtKB-KW"/>
</dbReference>
<dbReference type="Proteomes" id="UP001433638">
    <property type="component" value="Unassembled WGS sequence"/>
</dbReference>
<protein>
    <submittedName>
        <fullName evidence="5">Class I SAM-dependent methyltransferase</fullName>
        <ecNumber evidence="5">2.1.-.-</ecNumber>
    </submittedName>
</protein>
<evidence type="ECO:0000256" key="1">
    <source>
        <dbReference type="ARBA" id="ARBA00022603"/>
    </source>
</evidence>
<proteinExistence type="predicted"/>
<dbReference type="InterPro" id="IPR029063">
    <property type="entry name" value="SAM-dependent_MTases_sf"/>
</dbReference>
<evidence type="ECO:0000256" key="4">
    <source>
        <dbReference type="SAM" id="Phobius"/>
    </source>
</evidence>
<dbReference type="Gene3D" id="3.40.50.150">
    <property type="entry name" value="Vaccinia Virus protein VP39"/>
    <property type="match status" value="1"/>
</dbReference>
<organism evidence="5 6">
    <name type="scientific">Vogesella oryzagri</name>
    <dbReference type="NCBI Taxonomy" id="3160864"/>
    <lineage>
        <taxon>Bacteria</taxon>
        <taxon>Pseudomonadati</taxon>
        <taxon>Pseudomonadota</taxon>
        <taxon>Betaproteobacteria</taxon>
        <taxon>Neisseriales</taxon>
        <taxon>Chromobacteriaceae</taxon>
        <taxon>Vogesella</taxon>
    </lineage>
</organism>
<dbReference type="PANTHER" id="PTHR13610:SF9">
    <property type="entry name" value="FI06469P"/>
    <property type="match status" value="1"/>
</dbReference>
<accession>A0ABV1M6F0</accession>
<feature type="transmembrane region" description="Helical" evidence="4">
    <location>
        <begin position="60"/>
        <end position="84"/>
    </location>
</feature>
<evidence type="ECO:0000256" key="3">
    <source>
        <dbReference type="ARBA" id="ARBA00022691"/>
    </source>
</evidence>
<dbReference type="CDD" id="cd02440">
    <property type="entry name" value="AdoMet_MTases"/>
    <property type="match status" value="1"/>
</dbReference>
<dbReference type="EMBL" id="JBEFLD010000004">
    <property type="protein sequence ID" value="MEQ6290920.1"/>
    <property type="molecule type" value="Genomic_DNA"/>
</dbReference>
<dbReference type="PANTHER" id="PTHR13610">
    <property type="entry name" value="METHYLTRANSFERASE DOMAIN-CONTAINING PROTEIN"/>
    <property type="match status" value="1"/>
</dbReference>
<keyword evidence="4" id="KW-0812">Transmembrane</keyword>
<keyword evidence="1 5" id="KW-0489">Methyltransferase</keyword>
<evidence type="ECO:0000313" key="5">
    <source>
        <dbReference type="EMBL" id="MEQ6290920.1"/>
    </source>
</evidence>
<dbReference type="InterPro" id="IPR026170">
    <property type="entry name" value="FAM173A/B"/>
</dbReference>
<sequence length="249" mass="27621">MRLRAIVRVLLVQLLAAVLAWSVVAPIGMPWRWGVLQALAAGLLAWFAGVRGYGLGLHVLFVPAVLLALQLQLPAWVYLLGLLLTLSLSRNALTEQVPLYLSSQESIAALAATLPTGVRVLDLGSGDGRVVLQLAALRPDLTVCGVENALLPWLWSRWRYWRAGRPANARLLFGSFWQLDWQSYDVVHAFLSPVPMARVWQQFQRCCHPGAILVSNTFMIQGMAPQQRLPLSGPLQTELLIWRHPHGTC</sequence>
<dbReference type="EC" id="2.1.-.-" evidence="5"/>
<feature type="transmembrane region" description="Helical" evidence="4">
    <location>
        <begin position="30"/>
        <end position="48"/>
    </location>
</feature>
<gene>
    <name evidence="5" type="ORF">ABNW52_09850</name>
</gene>
<evidence type="ECO:0000256" key="2">
    <source>
        <dbReference type="ARBA" id="ARBA00022679"/>
    </source>
</evidence>
<reference evidence="5" key="1">
    <citation type="submission" date="2024-06" db="EMBL/GenBank/DDBJ databases">
        <title>Genome sequence of Vogesella sp. MAHUQ-64.</title>
        <authorList>
            <person name="Huq M.A."/>
        </authorList>
    </citation>
    <scope>NUCLEOTIDE SEQUENCE</scope>
    <source>
        <strain evidence="5">MAHUQ-64</strain>
    </source>
</reference>
<evidence type="ECO:0000313" key="6">
    <source>
        <dbReference type="Proteomes" id="UP001433638"/>
    </source>
</evidence>
<comment type="caution">
    <text evidence="5">The sequence shown here is derived from an EMBL/GenBank/DDBJ whole genome shotgun (WGS) entry which is preliminary data.</text>
</comment>
<dbReference type="RefSeq" id="WP_349587009.1">
    <property type="nucleotide sequence ID" value="NZ_JBEFLD010000004.1"/>
</dbReference>
<keyword evidence="2 5" id="KW-0808">Transferase</keyword>